<dbReference type="Gene3D" id="3.40.50.300">
    <property type="entry name" value="P-loop containing nucleotide triphosphate hydrolases"/>
    <property type="match status" value="1"/>
</dbReference>
<protein>
    <submittedName>
        <fullName evidence="4">ABC transporter ATP-binding protein</fullName>
    </submittedName>
</protein>
<dbReference type="InterPro" id="IPR027417">
    <property type="entry name" value="P-loop_NTPase"/>
</dbReference>
<dbReference type="PANTHER" id="PTHR24220:SF659">
    <property type="entry name" value="TRANSPORTER, PUTATIVE-RELATED"/>
    <property type="match status" value="1"/>
</dbReference>
<gene>
    <name evidence="4" type="ORF">GCM10009430_27200</name>
</gene>
<proteinExistence type="predicted"/>
<dbReference type="EMBL" id="BAAAGE010000002">
    <property type="protein sequence ID" value="GAA0723589.1"/>
    <property type="molecule type" value="Genomic_DNA"/>
</dbReference>
<feature type="domain" description="ABC transporter" evidence="3">
    <location>
        <begin position="2"/>
        <end position="210"/>
    </location>
</feature>
<dbReference type="PANTHER" id="PTHR24220">
    <property type="entry name" value="IMPORT ATP-BINDING PROTEIN"/>
    <property type="match status" value="1"/>
</dbReference>
<keyword evidence="2 4" id="KW-0067">ATP-binding</keyword>
<name>A0ABN1IY36_9FLAO</name>
<keyword evidence="5" id="KW-1185">Reference proteome</keyword>
<dbReference type="Proteomes" id="UP001501758">
    <property type="component" value="Unassembled WGS sequence"/>
</dbReference>
<dbReference type="InterPro" id="IPR003439">
    <property type="entry name" value="ABC_transporter-like_ATP-bd"/>
</dbReference>
<comment type="caution">
    <text evidence="4">The sequence shown here is derived from an EMBL/GenBank/DDBJ whole genome shotgun (WGS) entry which is preliminary data.</text>
</comment>
<dbReference type="RefSeq" id="WP_343912838.1">
    <property type="nucleotide sequence ID" value="NZ_BAAAGE010000002.1"/>
</dbReference>
<accession>A0ABN1IY36</accession>
<evidence type="ECO:0000313" key="4">
    <source>
        <dbReference type="EMBL" id="GAA0723589.1"/>
    </source>
</evidence>
<dbReference type="SUPFAM" id="SSF52540">
    <property type="entry name" value="P-loop containing nucleoside triphosphate hydrolases"/>
    <property type="match status" value="1"/>
</dbReference>
<dbReference type="PROSITE" id="PS50893">
    <property type="entry name" value="ABC_TRANSPORTER_2"/>
    <property type="match status" value="1"/>
</dbReference>
<dbReference type="InterPro" id="IPR003593">
    <property type="entry name" value="AAA+_ATPase"/>
</dbReference>
<organism evidence="4 5">
    <name type="scientific">Aquimarina litoralis</name>
    <dbReference type="NCBI Taxonomy" id="584605"/>
    <lineage>
        <taxon>Bacteria</taxon>
        <taxon>Pseudomonadati</taxon>
        <taxon>Bacteroidota</taxon>
        <taxon>Flavobacteriia</taxon>
        <taxon>Flavobacteriales</taxon>
        <taxon>Flavobacteriaceae</taxon>
        <taxon>Aquimarina</taxon>
    </lineage>
</organism>
<dbReference type="SMART" id="SM00382">
    <property type="entry name" value="AAA"/>
    <property type="match status" value="1"/>
</dbReference>
<dbReference type="InterPro" id="IPR015854">
    <property type="entry name" value="ABC_transpr_LolD-like"/>
</dbReference>
<evidence type="ECO:0000256" key="1">
    <source>
        <dbReference type="ARBA" id="ARBA00022741"/>
    </source>
</evidence>
<keyword evidence="1" id="KW-0547">Nucleotide-binding</keyword>
<evidence type="ECO:0000256" key="2">
    <source>
        <dbReference type="ARBA" id="ARBA00022840"/>
    </source>
</evidence>
<dbReference type="GO" id="GO:0005524">
    <property type="term" value="F:ATP binding"/>
    <property type="evidence" value="ECO:0007669"/>
    <property type="project" value="UniProtKB-KW"/>
</dbReference>
<evidence type="ECO:0000313" key="5">
    <source>
        <dbReference type="Proteomes" id="UP001501758"/>
    </source>
</evidence>
<dbReference type="Pfam" id="PF00005">
    <property type="entry name" value="ABC_tran"/>
    <property type="match status" value="1"/>
</dbReference>
<sequence>MIRTRSLQYAYKHSEDQNLIFPDIHLPSKESLLVLGASGVGKTTLLHLLAGLLPIDTGDVCIGDTHINRLSRGELNHFRGQNIGLIFQKSYFIKSLSVIENLLIREKFSKSRSDRYRREELLMHLGLCDQMHKKVYQLSEGQQQRLSIALGVIHKPKIILADEPTSNLDDINCEIVVSLLKKEAKICNSNLVIITHDQRVKPHFNNHINL</sequence>
<evidence type="ECO:0000259" key="3">
    <source>
        <dbReference type="PROSITE" id="PS50893"/>
    </source>
</evidence>
<reference evidence="4 5" key="1">
    <citation type="journal article" date="2019" name="Int. J. Syst. Evol. Microbiol.">
        <title>The Global Catalogue of Microorganisms (GCM) 10K type strain sequencing project: providing services to taxonomists for standard genome sequencing and annotation.</title>
        <authorList>
            <consortium name="The Broad Institute Genomics Platform"/>
            <consortium name="The Broad Institute Genome Sequencing Center for Infectious Disease"/>
            <person name="Wu L."/>
            <person name="Ma J."/>
        </authorList>
    </citation>
    <scope>NUCLEOTIDE SEQUENCE [LARGE SCALE GENOMIC DNA]</scope>
    <source>
        <strain evidence="4 5">JCM 15974</strain>
    </source>
</reference>